<feature type="non-terminal residue" evidence="2">
    <location>
        <position position="450"/>
    </location>
</feature>
<evidence type="ECO:0000256" key="1">
    <source>
        <dbReference type="SAM" id="MobiDB-lite"/>
    </source>
</evidence>
<dbReference type="OrthoDB" id="3038119at2759"/>
<feature type="compositionally biased region" description="Basic and acidic residues" evidence="1">
    <location>
        <begin position="32"/>
        <end position="52"/>
    </location>
</feature>
<dbReference type="EMBL" id="JANBPK010000720">
    <property type="protein sequence ID" value="KAJ2934297.1"/>
    <property type="molecule type" value="Genomic_DNA"/>
</dbReference>
<evidence type="ECO:0000313" key="2">
    <source>
        <dbReference type="EMBL" id="KAJ2934297.1"/>
    </source>
</evidence>
<feature type="region of interest" description="Disordered" evidence="1">
    <location>
        <begin position="146"/>
        <end position="253"/>
    </location>
</feature>
<feature type="compositionally biased region" description="Polar residues" evidence="1">
    <location>
        <begin position="193"/>
        <end position="207"/>
    </location>
</feature>
<protein>
    <submittedName>
        <fullName evidence="2">Uncharacterized protein</fullName>
    </submittedName>
</protein>
<dbReference type="AlphaFoldDB" id="A0A9W8MLE8"/>
<organism evidence="2 3">
    <name type="scientific">Candolleomyces eurysporus</name>
    <dbReference type="NCBI Taxonomy" id="2828524"/>
    <lineage>
        <taxon>Eukaryota</taxon>
        <taxon>Fungi</taxon>
        <taxon>Dikarya</taxon>
        <taxon>Basidiomycota</taxon>
        <taxon>Agaricomycotina</taxon>
        <taxon>Agaricomycetes</taxon>
        <taxon>Agaricomycetidae</taxon>
        <taxon>Agaricales</taxon>
        <taxon>Agaricineae</taxon>
        <taxon>Psathyrellaceae</taxon>
        <taxon>Candolleomyces</taxon>
    </lineage>
</organism>
<reference evidence="2" key="1">
    <citation type="submission" date="2022-06" db="EMBL/GenBank/DDBJ databases">
        <title>Genome Sequence of Candolleomyces eurysporus.</title>
        <authorList>
            <person name="Buettner E."/>
        </authorList>
    </citation>
    <scope>NUCLEOTIDE SEQUENCE</scope>
    <source>
        <strain evidence="2">VTCC 930004</strain>
    </source>
</reference>
<keyword evidence="3" id="KW-1185">Reference proteome</keyword>
<comment type="caution">
    <text evidence="2">The sequence shown here is derived from an EMBL/GenBank/DDBJ whole genome shotgun (WGS) entry which is preliminary data.</text>
</comment>
<evidence type="ECO:0000313" key="3">
    <source>
        <dbReference type="Proteomes" id="UP001140091"/>
    </source>
</evidence>
<name>A0A9W8MLE8_9AGAR</name>
<feature type="compositionally biased region" description="Low complexity" evidence="1">
    <location>
        <begin position="235"/>
        <end position="253"/>
    </location>
</feature>
<gene>
    <name evidence="2" type="ORF">H1R20_g2773</name>
</gene>
<proteinExistence type="predicted"/>
<feature type="region of interest" description="Disordered" evidence="1">
    <location>
        <begin position="1"/>
        <end position="54"/>
    </location>
</feature>
<sequence>MDMPIDNAPVCSPAESDPEDSQASRVSRKRARDSAKEQHFEEQFDINDDGRPKTRRVNPARLALRLGPELVAEMEALIVPGAKMPTFAVRKDFQERYCVDRRHIYDYFHSRGLRVSKEDKHTNLIRGRAMKAAAAAAAAAVANSASSPAAEAGSVNPAPRSTVQAAMPKPKPPVKVPKKRKLDGVKPRRTFLVPSTGNVSRDSTLSPISEPAASLRSNSSMETDWNGHDTTSELSVSDVPGTPSTTTTPFNTSVTTAKDDELDYLPFPSSAESYLSPLLVGGHNGMLDSEFLSFCVDAETPSVDNSLGQGERTALYNLVQNSLHSDTMNGNLTGSYGPYSKDWTLFSSRMAAFNATGKDMIANPYALEYSPALSYGYSGESSPELFDLRSWLSEDLAREDAQGLHSTSDTYHTVIHPMHIVLFKPIALFKLKLYSVFGYTAAQITYKSAC</sequence>
<dbReference type="Proteomes" id="UP001140091">
    <property type="component" value="Unassembled WGS sequence"/>
</dbReference>
<feature type="compositionally biased region" description="Polar residues" evidence="1">
    <location>
        <begin position="215"/>
        <end position="224"/>
    </location>
</feature>
<accession>A0A9W8MLE8</accession>